<dbReference type="Gene3D" id="3.40.250.10">
    <property type="entry name" value="Rhodanese-like domain"/>
    <property type="match status" value="1"/>
</dbReference>
<dbReference type="PANTHER" id="PTHR43031:SF18">
    <property type="entry name" value="RHODANESE-RELATED SULFURTRANSFERASES"/>
    <property type="match status" value="1"/>
</dbReference>
<dbReference type="InterPro" id="IPR036873">
    <property type="entry name" value="Rhodanese-like_dom_sf"/>
</dbReference>
<gene>
    <name evidence="4" type="ORF">GBO79_00575</name>
    <name evidence="5" type="ORF">ITQ97_02445</name>
    <name evidence="6" type="ORF">PWB86_01060</name>
    <name evidence="3" type="ORF">S100892_01431</name>
</gene>
<evidence type="ECO:0000313" key="6">
    <source>
        <dbReference type="EMBL" id="WEA57506.1"/>
    </source>
</evidence>
<keyword evidence="1" id="KW-0472">Membrane</keyword>
<dbReference type="EMBL" id="WENB01000001">
    <property type="protein sequence ID" value="KAF0414851.1"/>
    <property type="molecule type" value="Genomic_DNA"/>
</dbReference>
<proteinExistence type="predicted"/>
<dbReference type="Proteomes" id="UP000743107">
    <property type="component" value="Unassembled WGS sequence"/>
</dbReference>
<evidence type="ECO:0000313" key="9">
    <source>
        <dbReference type="Proteomes" id="UP001214131"/>
    </source>
</evidence>
<dbReference type="InterPro" id="IPR050229">
    <property type="entry name" value="GlpE_sulfurtransferase"/>
</dbReference>
<feature type="domain" description="Rhodanese" evidence="2">
    <location>
        <begin position="51"/>
        <end position="139"/>
    </location>
</feature>
<accession>A0A8G0ZEG5</accession>
<dbReference type="SUPFAM" id="SSF52821">
    <property type="entry name" value="Rhodanese/Cell cycle control phosphatase"/>
    <property type="match status" value="1"/>
</dbReference>
<reference evidence="5" key="5">
    <citation type="submission" date="2020-11" db="EMBL/GenBank/DDBJ databases">
        <title>Antibiotic susceptibility profiles of Pediococcus pentosaceus from various origins and their implications for the safety assessment of strains with food-technology applications.</title>
        <authorList>
            <person name="Shani N."/>
            <person name="Oberhaensli S."/>
            <person name="Arias E."/>
        </authorList>
    </citation>
    <scope>NUCLEOTIDE SEQUENCE</scope>
    <source>
        <strain evidence="5">FAM 19164</strain>
    </source>
</reference>
<keyword evidence="1" id="KW-1133">Transmembrane helix</keyword>
<reference evidence="6 9" key="6">
    <citation type="submission" date="2023-02" db="EMBL/GenBank/DDBJ databases">
        <title>Comparative genomics and fermentation flavor characterization of five lactic acid bacteria reveal flavor biosynthesis metabolic pathways in fermented muskmelon puree.</title>
        <authorList>
            <person name="Yuan L."/>
            <person name="Li M."/>
            <person name="Xu X."/>
            <person name="Lao F."/>
            <person name="Wu J."/>
        </authorList>
    </citation>
    <scope>NUCLEOTIDE SEQUENCE [LARGE SCALE GENOMIC DNA]</scope>
    <source>
        <strain evidence="6 9">Ca-4</strain>
    </source>
</reference>
<name>A0A0Q0YH61_PEDPE</name>
<dbReference type="GeneID" id="33061865"/>
<dbReference type="CDD" id="cd00158">
    <property type="entry name" value="RHOD"/>
    <property type="match status" value="1"/>
</dbReference>
<evidence type="ECO:0000313" key="3">
    <source>
        <dbReference type="EMBL" id="ARW20002.1"/>
    </source>
</evidence>
<dbReference type="PANTHER" id="PTHR43031">
    <property type="entry name" value="FAD-DEPENDENT OXIDOREDUCTASE"/>
    <property type="match status" value="1"/>
</dbReference>
<evidence type="ECO:0000313" key="8">
    <source>
        <dbReference type="Proteomes" id="UP000472573"/>
    </source>
</evidence>
<dbReference type="SMART" id="SM00450">
    <property type="entry name" value="RHOD"/>
    <property type="match status" value="1"/>
</dbReference>
<dbReference type="Proteomes" id="UP001214131">
    <property type="component" value="Chromosome"/>
</dbReference>
<keyword evidence="3" id="KW-0378">Hydrolase</keyword>
<reference evidence="4" key="3">
    <citation type="submission" date="2019-12" db="EMBL/GenBank/DDBJ databases">
        <title>SpeciesPrimer: A bioinformatics pipeline dedicated to the design of qPCR primers for the quantification of bacterial species.</title>
        <authorList>
            <person name="Dreier M."/>
            <person name="Berthoud H."/>
            <person name="Shani N."/>
            <person name="Wechsler D."/>
            <person name="Junier P."/>
        </authorList>
    </citation>
    <scope>NUCLEOTIDE SEQUENCE</scope>
    <source>
        <strain evidence="4">FAM13073</strain>
    </source>
</reference>
<evidence type="ECO:0000313" key="7">
    <source>
        <dbReference type="Proteomes" id="UP000196118"/>
    </source>
</evidence>
<dbReference type="OMA" id="YQLKGGF"/>
<evidence type="ECO:0000256" key="1">
    <source>
        <dbReference type="SAM" id="Phobius"/>
    </source>
</evidence>
<evidence type="ECO:0000313" key="5">
    <source>
        <dbReference type="EMBL" id="MBF7126697.1"/>
    </source>
</evidence>
<dbReference type="AlphaFoldDB" id="A0A0Q0YH61"/>
<dbReference type="EMBL" id="JADOFV010000001">
    <property type="protein sequence ID" value="MBF7126697.1"/>
    <property type="molecule type" value="Genomic_DNA"/>
</dbReference>
<dbReference type="GO" id="GO:0004416">
    <property type="term" value="F:hydroxyacylglutathione hydrolase activity"/>
    <property type="evidence" value="ECO:0007669"/>
    <property type="project" value="UniProtKB-EC"/>
</dbReference>
<reference evidence="3 7" key="1">
    <citation type="submission" date="2017-05" db="EMBL/GenBank/DDBJ databases">
        <title>Genome sequence of Pediococcus pentosaceus strain SRCM100892.</title>
        <authorList>
            <person name="Cho S.H."/>
        </authorList>
    </citation>
    <scope>NUCLEOTIDE SEQUENCE [LARGE SCALE GENOMIC DNA]</scope>
    <source>
        <strain evidence="3 7">SRCM100892</strain>
    </source>
</reference>
<dbReference type="Proteomes" id="UP000196118">
    <property type="component" value="Chromosome"/>
</dbReference>
<dbReference type="PROSITE" id="PS50206">
    <property type="entry name" value="RHODANESE_3"/>
    <property type="match status" value="1"/>
</dbReference>
<accession>A0A0Q0YH61</accession>
<dbReference type="EMBL" id="CP021474">
    <property type="protein sequence ID" value="ARW20002.1"/>
    <property type="molecule type" value="Genomic_DNA"/>
</dbReference>
<protein>
    <submittedName>
        <fullName evidence="3">Hydroxyacylglutathione hydrolase</fullName>
        <ecNumber evidence="3">3.1.2.6</ecNumber>
    </submittedName>
    <submittedName>
        <fullName evidence="4">Rhodanese-like domain-containing protein</fullName>
    </submittedName>
</protein>
<dbReference type="Proteomes" id="UP000472573">
    <property type="component" value="Unassembled WGS sequence"/>
</dbReference>
<dbReference type="RefSeq" id="WP_002833524.1">
    <property type="nucleotide sequence ID" value="NZ_BEWQ01000008.1"/>
</dbReference>
<reference evidence="4 8" key="2">
    <citation type="submission" date="2019-10" db="EMBL/GenBank/DDBJ databases">
        <authorList>
            <person name="Irmler S."/>
            <person name="Berthoud H."/>
            <person name="Roetschi A."/>
            <person name="Arias E."/>
            <person name="Shani N."/>
            <person name="Wuethrich D."/>
            <person name="Bruggmann R."/>
        </authorList>
    </citation>
    <scope>NUCLEOTIDE SEQUENCE [LARGE SCALE GENOMIC DNA]</scope>
    <source>
        <strain evidence="4 8">FAM13073</strain>
    </source>
</reference>
<evidence type="ECO:0000259" key="2">
    <source>
        <dbReference type="PROSITE" id="PS50206"/>
    </source>
</evidence>
<feature type="transmembrane region" description="Helical" evidence="1">
    <location>
        <begin position="12"/>
        <end position="34"/>
    </location>
</feature>
<dbReference type="Pfam" id="PF00581">
    <property type="entry name" value="Rhodanese"/>
    <property type="match status" value="1"/>
</dbReference>
<dbReference type="EC" id="3.1.2.6" evidence="3"/>
<evidence type="ECO:0000313" key="4">
    <source>
        <dbReference type="EMBL" id="KAF0414851.1"/>
    </source>
</evidence>
<organism evidence="3 7">
    <name type="scientific">Pediococcus pentosaceus</name>
    <dbReference type="NCBI Taxonomy" id="1255"/>
    <lineage>
        <taxon>Bacteria</taxon>
        <taxon>Bacillati</taxon>
        <taxon>Bacillota</taxon>
        <taxon>Bacilli</taxon>
        <taxon>Lactobacillales</taxon>
        <taxon>Lactobacillaceae</taxon>
        <taxon>Pediococcus</taxon>
    </lineage>
</organism>
<reference evidence="8" key="4">
    <citation type="submission" date="2020-03" db="EMBL/GenBank/DDBJ databases">
        <title>SpeciesPrimer: A bioinformatics pipeline dedicated to the design of qPCR primers for the quantification of bacterial species.</title>
        <authorList>
            <person name="Dreier M."/>
            <person name="Berthoud H."/>
            <person name="Shani N."/>
            <person name="Wechsler D."/>
            <person name="Junier P."/>
        </authorList>
    </citation>
    <scope>NUCLEOTIDE SEQUENCE [LARGE SCALE GENOMIC DNA]</scope>
    <source>
        <strain evidence="8">FAM13073</strain>
    </source>
</reference>
<dbReference type="InterPro" id="IPR001763">
    <property type="entry name" value="Rhodanese-like_dom"/>
</dbReference>
<keyword evidence="1" id="KW-0812">Transmembrane</keyword>
<sequence>MAVAAAKYTTGFWINTIVIILIIAYLVYQLYLYWKRGKISTQLDDDEFRAGMRKAQVIDVREKKEFDAGHILGARNIPYSQMKNRTQELRSDLPVYLYDQGRTFSGRAAMLLSKKGFTQLYILKNGYQRWTGKTKKTKY</sequence>
<keyword evidence="8" id="KW-1185">Reference proteome</keyword>
<dbReference type="EMBL" id="CP118739">
    <property type="protein sequence ID" value="WEA57506.1"/>
    <property type="molecule type" value="Genomic_DNA"/>
</dbReference>